<dbReference type="Proteomes" id="UP000838756">
    <property type="component" value="Unassembled WGS sequence"/>
</dbReference>
<sequence>DTPVKVAPGIVAGEVNEALQHQLKVLS</sequence>
<evidence type="ECO:0000313" key="2">
    <source>
        <dbReference type="Proteomes" id="UP000838756"/>
    </source>
</evidence>
<gene>
    <name evidence="1" type="primary">jg2806</name>
    <name evidence="1" type="ORF">PAEG_LOCUS857</name>
</gene>
<organism evidence="1 2">
    <name type="scientific">Pararge aegeria aegeria</name>
    <dbReference type="NCBI Taxonomy" id="348720"/>
    <lineage>
        <taxon>Eukaryota</taxon>
        <taxon>Metazoa</taxon>
        <taxon>Ecdysozoa</taxon>
        <taxon>Arthropoda</taxon>
        <taxon>Hexapoda</taxon>
        <taxon>Insecta</taxon>
        <taxon>Pterygota</taxon>
        <taxon>Neoptera</taxon>
        <taxon>Endopterygota</taxon>
        <taxon>Lepidoptera</taxon>
        <taxon>Glossata</taxon>
        <taxon>Ditrysia</taxon>
        <taxon>Papilionoidea</taxon>
        <taxon>Nymphalidae</taxon>
        <taxon>Satyrinae</taxon>
        <taxon>Satyrini</taxon>
        <taxon>Parargina</taxon>
        <taxon>Pararge</taxon>
    </lineage>
</organism>
<feature type="non-terminal residue" evidence="1">
    <location>
        <position position="27"/>
    </location>
</feature>
<protein>
    <submittedName>
        <fullName evidence="1">Jg2806 protein</fullName>
    </submittedName>
</protein>
<keyword evidence="2" id="KW-1185">Reference proteome</keyword>
<name>A0A8S4QF01_9NEOP</name>
<dbReference type="AlphaFoldDB" id="A0A8S4QF01"/>
<dbReference type="EMBL" id="CAKXAJ010002779">
    <property type="protein sequence ID" value="CAH2208241.1"/>
    <property type="molecule type" value="Genomic_DNA"/>
</dbReference>
<feature type="non-terminal residue" evidence="1">
    <location>
        <position position="1"/>
    </location>
</feature>
<proteinExistence type="predicted"/>
<accession>A0A8S4QF01</accession>
<reference evidence="1" key="1">
    <citation type="submission" date="2022-03" db="EMBL/GenBank/DDBJ databases">
        <authorList>
            <person name="Lindestad O."/>
        </authorList>
    </citation>
    <scope>NUCLEOTIDE SEQUENCE</scope>
</reference>
<evidence type="ECO:0000313" key="1">
    <source>
        <dbReference type="EMBL" id="CAH2208241.1"/>
    </source>
</evidence>
<comment type="caution">
    <text evidence="1">The sequence shown here is derived from an EMBL/GenBank/DDBJ whole genome shotgun (WGS) entry which is preliminary data.</text>
</comment>